<keyword evidence="6" id="KW-1185">Reference proteome</keyword>
<dbReference type="InterPro" id="IPR014036">
    <property type="entry name" value="DeoR-like_C"/>
</dbReference>
<accession>A0ABV7G5A3</accession>
<dbReference type="Gene3D" id="1.10.10.10">
    <property type="entry name" value="Winged helix-like DNA-binding domain superfamily/Winged helix DNA-binding domain"/>
    <property type="match status" value="1"/>
</dbReference>
<dbReference type="Pfam" id="PF00455">
    <property type="entry name" value="DeoRC"/>
    <property type="match status" value="1"/>
</dbReference>
<dbReference type="GO" id="GO:0003677">
    <property type="term" value="F:DNA binding"/>
    <property type="evidence" value="ECO:0007669"/>
    <property type="project" value="UniProtKB-KW"/>
</dbReference>
<dbReference type="InterPro" id="IPR018356">
    <property type="entry name" value="Tscrpt_reg_HTH_DeoR_CS"/>
</dbReference>
<keyword evidence="2 5" id="KW-0238">DNA-binding</keyword>
<keyword evidence="1" id="KW-0805">Transcription regulation</keyword>
<dbReference type="PANTHER" id="PTHR30363">
    <property type="entry name" value="HTH-TYPE TRANSCRIPTIONAL REGULATOR SRLR-RELATED"/>
    <property type="match status" value="1"/>
</dbReference>
<dbReference type="InterPro" id="IPR037171">
    <property type="entry name" value="NagB/RpiA_transferase-like"/>
</dbReference>
<name>A0ABV7G5A3_9PROT</name>
<organism evidence="5 6">
    <name type="scientific">Teichococcus globiformis</name>
    <dbReference type="NCBI Taxonomy" id="2307229"/>
    <lineage>
        <taxon>Bacteria</taxon>
        <taxon>Pseudomonadati</taxon>
        <taxon>Pseudomonadota</taxon>
        <taxon>Alphaproteobacteria</taxon>
        <taxon>Acetobacterales</taxon>
        <taxon>Roseomonadaceae</taxon>
        <taxon>Roseomonas</taxon>
    </lineage>
</organism>
<dbReference type="PRINTS" id="PR00037">
    <property type="entry name" value="HTHLACR"/>
</dbReference>
<protein>
    <submittedName>
        <fullName evidence="5">DeoR/GlpR family DNA-binding transcription regulator</fullName>
    </submittedName>
</protein>
<comment type="caution">
    <text evidence="5">The sequence shown here is derived from an EMBL/GenBank/DDBJ whole genome shotgun (WGS) entry which is preliminary data.</text>
</comment>
<dbReference type="Pfam" id="PF08220">
    <property type="entry name" value="HTH_DeoR"/>
    <property type="match status" value="1"/>
</dbReference>
<dbReference type="SMART" id="SM00420">
    <property type="entry name" value="HTH_DEOR"/>
    <property type="match status" value="1"/>
</dbReference>
<dbReference type="Gene3D" id="3.40.50.1360">
    <property type="match status" value="1"/>
</dbReference>
<dbReference type="PANTHER" id="PTHR30363:SF44">
    <property type="entry name" value="AGA OPERON TRANSCRIPTIONAL REPRESSOR-RELATED"/>
    <property type="match status" value="1"/>
</dbReference>
<proteinExistence type="predicted"/>
<dbReference type="PROSITE" id="PS00894">
    <property type="entry name" value="HTH_DEOR_1"/>
    <property type="match status" value="1"/>
</dbReference>
<feature type="domain" description="HTH deoR-type" evidence="4">
    <location>
        <begin position="3"/>
        <end position="58"/>
    </location>
</feature>
<dbReference type="InterPro" id="IPR001034">
    <property type="entry name" value="DeoR_HTH"/>
</dbReference>
<evidence type="ECO:0000313" key="5">
    <source>
        <dbReference type="EMBL" id="MFC3127695.1"/>
    </source>
</evidence>
<dbReference type="Proteomes" id="UP001595593">
    <property type="component" value="Unassembled WGS sequence"/>
</dbReference>
<dbReference type="SUPFAM" id="SSF46785">
    <property type="entry name" value="Winged helix' DNA-binding domain"/>
    <property type="match status" value="1"/>
</dbReference>
<evidence type="ECO:0000256" key="1">
    <source>
        <dbReference type="ARBA" id="ARBA00023015"/>
    </source>
</evidence>
<dbReference type="EMBL" id="JBHRTN010000029">
    <property type="protein sequence ID" value="MFC3127695.1"/>
    <property type="molecule type" value="Genomic_DNA"/>
</dbReference>
<reference evidence="6" key="1">
    <citation type="journal article" date="2019" name="Int. J. Syst. Evol. Microbiol.">
        <title>The Global Catalogue of Microorganisms (GCM) 10K type strain sequencing project: providing services to taxonomists for standard genome sequencing and annotation.</title>
        <authorList>
            <consortium name="The Broad Institute Genomics Platform"/>
            <consortium name="The Broad Institute Genome Sequencing Center for Infectious Disease"/>
            <person name="Wu L."/>
            <person name="Ma J."/>
        </authorList>
    </citation>
    <scope>NUCLEOTIDE SEQUENCE [LARGE SCALE GENOMIC DNA]</scope>
    <source>
        <strain evidence="6">KCTC 52094</strain>
    </source>
</reference>
<dbReference type="InterPro" id="IPR050313">
    <property type="entry name" value="Carb_Metab_HTH_regulators"/>
</dbReference>
<gene>
    <name evidence="5" type="ORF">ACFOD4_21740</name>
</gene>
<dbReference type="InterPro" id="IPR036390">
    <property type="entry name" value="WH_DNA-bd_sf"/>
</dbReference>
<keyword evidence="3" id="KW-0804">Transcription</keyword>
<dbReference type="RefSeq" id="WP_379599809.1">
    <property type="nucleotide sequence ID" value="NZ_JBHRTN010000029.1"/>
</dbReference>
<evidence type="ECO:0000313" key="6">
    <source>
        <dbReference type="Proteomes" id="UP001595593"/>
    </source>
</evidence>
<dbReference type="PROSITE" id="PS51000">
    <property type="entry name" value="HTH_DEOR_2"/>
    <property type="match status" value="1"/>
</dbReference>
<dbReference type="InterPro" id="IPR036388">
    <property type="entry name" value="WH-like_DNA-bd_sf"/>
</dbReference>
<dbReference type="SUPFAM" id="SSF100950">
    <property type="entry name" value="NagB/RpiA/CoA transferase-like"/>
    <property type="match status" value="1"/>
</dbReference>
<sequence length="258" mass="27736">MRLSARRDRIVELLLEHGRLTVEELAHRLGASQETIRRDLTELAMRNQLRKFHGGAALPDTIGEGAFRLRMVERLESKRSIARCAAPLFPAGSSLFIDTGSTTIALAAELAQRSGLSVITNSVAIAQLVSRSGANTTYLLGGEHRHEAGENLGPLAVRQIEGFFPEHAVLTVGGITEDGIADFDLQEAEIARAMIARAARITVVADASKFGKPALFHLCPLPRLDQLVTDAPPPEHLAAALEAAGTTVLVARNWQTTG</sequence>
<dbReference type="SMART" id="SM01134">
    <property type="entry name" value="DeoRC"/>
    <property type="match status" value="1"/>
</dbReference>
<evidence type="ECO:0000256" key="2">
    <source>
        <dbReference type="ARBA" id="ARBA00023125"/>
    </source>
</evidence>
<evidence type="ECO:0000259" key="4">
    <source>
        <dbReference type="PROSITE" id="PS51000"/>
    </source>
</evidence>
<evidence type="ECO:0000256" key="3">
    <source>
        <dbReference type="ARBA" id="ARBA00023163"/>
    </source>
</evidence>